<dbReference type="RefSeq" id="WP_136575610.1">
    <property type="nucleotide sequence ID" value="NZ_STFF01000001.1"/>
</dbReference>
<dbReference type="EMBL" id="STFF01000001">
    <property type="protein sequence ID" value="THU41120.1"/>
    <property type="molecule type" value="Genomic_DNA"/>
</dbReference>
<dbReference type="Proteomes" id="UP000306918">
    <property type="component" value="Unassembled WGS sequence"/>
</dbReference>
<evidence type="ECO:0000256" key="1">
    <source>
        <dbReference type="SAM" id="SignalP"/>
    </source>
</evidence>
<feature type="chain" id="PRO_5020733277" evidence="1">
    <location>
        <begin position="23"/>
        <end position="340"/>
    </location>
</feature>
<comment type="caution">
    <text evidence="2">The sequence shown here is derived from an EMBL/GenBank/DDBJ whole genome shotgun (WGS) entry which is preliminary data.</text>
</comment>
<sequence length="340" mass="38143">MKCRQFIFGLLLGICISGAVRAQQRKTYRHMLRGYEDNDNINSPGRRTDRGYTNGTRFDYFFIKDKPSHFFLNRLIPKAGDSSINTYGWGLMQVIISPKNILKKIPDRNDYPYAGALFATHSLFSSNPIKKYNWQTKWMMGVMGPPSLAREAQEYAHRLVGYIQPGGWDYQLKTDPLLNVSVAAEKELVHINNVVEFIGGSQASAGTALNGAAVYSLIRFGKMEPYFNGYLSQFTARKGSKPRHQIYGIIRPAVEWMLTNALIDGGIFNGHKEPIPEPSTTSDEPEMKARVRNRIAVKVEYGVVASFGSVCISFTQTTATPMVKGTGKQEIGNISLFFAW</sequence>
<reference evidence="2 3" key="1">
    <citation type="submission" date="2019-04" db="EMBL/GenBank/DDBJ databases">
        <title>Niastella caeni sp. nov., isolated from activated sludge.</title>
        <authorList>
            <person name="Sheng M."/>
        </authorList>
    </citation>
    <scope>NUCLEOTIDE SEQUENCE [LARGE SCALE GENOMIC DNA]</scope>
    <source>
        <strain evidence="2 3">HX-2-15</strain>
    </source>
</reference>
<organism evidence="2 3">
    <name type="scientific">Niastella caeni</name>
    <dbReference type="NCBI Taxonomy" id="2569763"/>
    <lineage>
        <taxon>Bacteria</taxon>
        <taxon>Pseudomonadati</taxon>
        <taxon>Bacteroidota</taxon>
        <taxon>Chitinophagia</taxon>
        <taxon>Chitinophagales</taxon>
        <taxon>Chitinophagaceae</taxon>
        <taxon>Niastella</taxon>
    </lineage>
</organism>
<dbReference type="AlphaFoldDB" id="A0A4S8HZK0"/>
<dbReference type="Pfam" id="PF09982">
    <property type="entry name" value="LpxR"/>
    <property type="match status" value="1"/>
</dbReference>
<feature type="signal peptide" evidence="1">
    <location>
        <begin position="1"/>
        <end position="22"/>
    </location>
</feature>
<keyword evidence="1" id="KW-0732">Signal</keyword>
<evidence type="ECO:0000313" key="3">
    <source>
        <dbReference type="Proteomes" id="UP000306918"/>
    </source>
</evidence>
<keyword evidence="3" id="KW-1185">Reference proteome</keyword>
<protein>
    <submittedName>
        <fullName evidence="2">Lipid A deacylase LpxR family protein</fullName>
    </submittedName>
</protein>
<dbReference type="OrthoDB" id="622552at2"/>
<dbReference type="InterPro" id="IPR037107">
    <property type="entry name" value="Put_OMP_sf"/>
</dbReference>
<accession>A0A4S8HZK0</accession>
<proteinExistence type="predicted"/>
<dbReference type="Gene3D" id="2.40.128.140">
    <property type="entry name" value="Outer membrane protein"/>
    <property type="match status" value="1"/>
</dbReference>
<evidence type="ECO:0000313" key="2">
    <source>
        <dbReference type="EMBL" id="THU41120.1"/>
    </source>
</evidence>
<name>A0A4S8HZK0_9BACT</name>
<gene>
    <name evidence="2" type="ORF">FAM09_03125</name>
</gene>
<dbReference type="InterPro" id="IPR018707">
    <property type="entry name" value="LpxR"/>
</dbReference>